<dbReference type="InterPro" id="IPR023124">
    <property type="entry name" value="DUF3239_dom_sf"/>
</dbReference>
<organism evidence="1 2">
    <name type="scientific">Corynebacterium camporealensis</name>
    <dbReference type="NCBI Taxonomy" id="161896"/>
    <lineage>
        <taxon>Bacteria</taxon>
        <taxon>Bacillati</taxon>
        <taxon>Actinomycetota</taxon>
        <taxon>Actinomycetes</taxon>
        <taxon>Mycobacteriales</taxon>
        <taxon>Corynebacteriaceae</taxon>
        <taxon>Corynebacterium</taxon>
    </lineage>
</organism>
<keyword evidence="2" id="KW-1185">Reference proteome</keyword>
<reference evidence="1 2" key="1">
    <citation type="journal article" date="2015" name="Genome Announc.">
        <title>Complete Genome Sequence of Corynebacterium camporealensis DSM 44610, Isolated from the Milk of a Manchega Sheep with Subclinical Mastitis.</title>
        <authorList>
            <person name="Ruckert C."/>
            <person name="Albersmeier A."/>
            <person name="Winkler A."/>
            <person name="Tauch A."/>
        </authorList>
    </citation>
    <scope>NUCLEOTIDE SEQUENCE [LARGE SCALE GENOMIC DNA]</scope>
    <source>
        <strain evidence="1 2">DSM 44610</strain>
    </source>
</reference>
<dbReference type="AlphaFoldDB" id="A0A0F6QXH1"/>
<dbReference type="PATRIC" id="fig|161896.4.peg.684"/>
<accession>A0A0F6QXH1</accession>
<dbReference type="Gene3D" id="2.40.410.10">
    <property type="entry name" value="putative membrane protein from Corynebacterium diphtheriae superfamily"/>
    <property type="match status" value="1"/>
</dbReference>
<evidence type="ECO:0000313" key="2">
    <source>
        <dbReference type="Proteomes" id="UP000033566"/>
    </source>
</evidence>
<dbReference type="HOGENOM" id="CLU_1292606_0_0_11"/>
<dbReference type="Pfam" id="PF11580">
    <property type="entry name" value="DUF3239"/>
    <property type="match status" value="1"/>
</dbReference>
<proteinExistence type="predicted"/>
<gene>
    <name evidence="1" type="ORF">UL81_03485</name>
</gene>
<dbReference type="RefSeq" id="WP_035107073.1">
    <property type="nucleotide sequence ID" value="NZ_CP011311.1"/>
</dbReference>
<dbReference type="KEGG" id="ccj:UL81_03485"/>
<dbReference type="OrthoDB" id="4548219at2"/>
<sequence length="213" mass="23400">MKIFKFEVDEAFAKKNNELLRDSARLRNSGLVLGLLLVVGGAALWMGVDAAWAFTIGLGMILFGIIVAIIGVVASRKVGTAQELYDTYPLAPAVIAEVNERDMVLMALVNTNVDPNLPPRWGACLRTVSRIPGLRKRTVGTKIPVAAVSGQRSTKGSDHWQQITPMPIAWGTPDAETVTIARKAVPDDQWNRLERARKRLNDVKATRYDLLVL</sequence>
<evidence type="ECO:0000313" key="1">
    <source>
        <dbReference type="EMBL" id="AKE38673.1"/>
    </source>
</evidence>
<dbReference type="STRING" id="161896.UL81_03485"/>
<dbReference type="InterPro" id="IPR021632">
    <property type="entry name" value="DUF3239"/>
</dbReference>
<dbReference type="EMBL" id="CP011311">
    <property type="protein sequence ID" value="AKE38673.1"/>
    <property type="molecule type" value="Genomic_DNA"/>
</dbReference>
<name>A0A0F6QXH1_9CORY</name>
<dbReference type="Proteomes" id="UP000033566">
    <property type="component" value="Chromosome"/>
</dbReference>
<protein>
    <submittedName>
        <fullName evidence="1">Uncharacterized protein</fullName>
    </submittedName>
</protein>